<dbReference type="PRINTS" id="PR01010">
    <property type="entry name" value="FLGPRINGFLGI"/>
</dbReference>
<dbReference type="GO" id="GO:0005198">
    <property type="term" value="F:structural molecule activity"/>
    <property type="evidence" value="ECO:0007669"/>
    <property type="project" value="InterPro"/>
</dbReference>
<comment type="caution">
    <text evidence="9">The sequence shown here is derived from an EMBL/GenBank/DDBJ whole genome shotgun (WGS) entry which is preliminary data.</text>
</comment>
<evidence type="ECO:0000313" key="9">
    <source>
        <dbReference type="EMBL" id="TPD62834.1"/>
    </source>
</evidence>
<dbReference type="GO" id="GO:0071973">
    <property type="term" value="P:bacterial-type flagellum-dependent cell motility"/>
    <property type="evidence" value="ECO:0007669"/>
    <property type="project" value="InterPro"/>
</dbReference>
<evidence type="ECO:0000256" key="1">
    <source>
        <dbReference type="ARBA" id="ARBA00002591"/>
    </source>
</evidence>
<organism evidence="9 10">
    <name type="scientific">Emcibacter nanhaiensis</name>
    <dbReference type="NCBI Taxonomy" id="1505037"/>
    <lineage>
        <taxon>Bacteria</taxon>
        <taxon>Pseudomonadati</taxon>
        <taxon>Pseudomonadota</taxon>
        <taxon>Alphaproteobacteria</taxon>
        <taxon>Emcibacterales</taxon>
        <taxon>Emcibacteraceae</taxon>
        <taxon>Emcibacter</taxon>
    </lineage>
</organism>
<dbReference type="InterPro" id="IPR001782">
    <property type="entry name" value="Flag_FlgI"/>
</dbReference>
<comment type="function">
    <text evidence="1 8">Assembles around the rod to form the L-ring and probably protects the motor/basal body from shearing forces during rotation.</text>
</comment>
<reference evidence="10" key="1">
    <citation type="submission" date="2019-06" db="EMBL/GenBank/DDBJ databases">
        <title>The complete genome of Emcibacter congregatus ZYLT.</title>
        <authorList>
            <person name="Zhao Z."/>
        </authorList>
    </citation>
    <scope>NUCLEOTIDE SEQUENCE [LARGE SCALE GENOMIC DNA]</scope>
    <source>
        <strain evidence="10">MCCC 1A06723</strain>
    </source>
</reference>
<name>A0A501PS96_9PROT</name>
<proteinExistence type="inferred from homology"/>
<evidence type="ECO:0000256" key="2">
    <source>
        <dbReference type="ARBA" id="ARBA00004117"/>
    </source>
</evidence>
<accession>A0A501PS96</accession>
<comment type="subunit">
    <text evidence="8">The basal body constitutes a major portion of the flagellar organelle and consists of four rings (L,P,S, and M) mounted on a central rod.</text>
</comment>
<dbReference type="OrthoDB" id="9786431at2"/>
<dbReference type="EMBL" id="VFIY01000004">
    <property type="protein sequence ID" value="TPD62834.1"/>
    <property type="molecule type" value="Genomic_DNA"/>
</dbReference>
<keyword evidence="9" id="KW-0282">Flagellum</keyword>
<evidence type="ECO:0000256" key="6">
    <source>
        <dbReference type="ARBA" id="ARBA00023143"/>
    </source>
</evidence>
<dbReference type="Pfam" id="PF02119">
    <property type="entry name" value="FlgI"/>
    <property type="match status" value="1"/>
</dbReference>
<gene>
    <name evidence="8" type="primary">flgI</name>
    <name evidence="9" type="ORF">FIV46_01775</name>
</gene>
<comment type="similarity">
    <text evidence="8">Belongs to the FlgI family.</text>
</comment>
<evidence type="ECO:0000313" key="10">
    <source>
        <dbReference type="Proteomes" id="UP000319148"/>
    </source>
</evidence>
<dbReference type="PANTHER" id="PTHR30381">
    <property type="entry name" value="FLAGELLAR P-RING PERIPLASMIC PROTEIN FLGI"/>
    <property type="match status" value="1"/>
</dbReference>
<dbReference type="HAMAP" id="MF_00416">
    <property type="entry name" value="FlgI"/>
    <property type="match status" value="1"/>
</dbReference>
<evidence type="ECO:0000256" key="3">
    <source>
        <dbReference type="ARBA" id="ARBA00019515"/>
    </source>
</evidence>
<keyword evidence="9" id="KW-0969">Cilium</keyword>
<protein>
    <recommendedName>
        <fullName evidence="3 8">Flagellar P-ring protein</fullName>
    </recommendedName>
    <alternativeName>
        <fullName evidence="7 8">Basal body P-ring protein</fullName>
    </alternativeName>
</protein>
<keyword evidence="9" id="KW-0966">Cell projection</keyword>
<keyword evidence="6 8" id="KW-0975">Bacterial flagellum</keyword>
<dbReference type="Proteomes" id="UP000319148">
    <property type="component" value="Unassembled WGS sequence"/>
</dbReference>
<evidence type="ECO:0000256" key="8">
    <source>
        <dbReference type="HAMAP-Rule" id="MF_00416"/>
    </source>
</evidence>
<evidence type="ECO:0000256" key="5">
    <source>
        <dbReference type="ARBA" id="ARBA00022764"/>
    </source>
</evidence>
<keyword evidence="10" id="KW-1185">Reference proteome</keyword>
<dbReference type="NCBIfam" id="NF003676">
    <property type="entry name" value="PRK05303.1"/>
    <property type="match status" value="1"/>
</dbReference>
<comment type="subcellular location">
    <subcellularLocation>
        <location evidence="2 8">Bacterial flagellum basal body</location>
    </subcellularLocation>
</comment>
<dbReference type="AlphaFoldDB" id="A0A501PS96"/>
<keyword evidence="4" id="KW-0732">Signal</keyword>
<dbReference type="GO" id="GO:0030288">
    <property type="term" value="C:outer membrane-bounded periplasmic space"/>
    <property type="evidence" value="ECO:0007669"/>
    <property type="project" value="InterPro"/>
</dbReference>
<evidence type="ECO:0000256" key="4">
    <source>
        <dbReference type="ARBA" id="ARBA00022729"/>
    </source>
</evidence>
<dbReference type="PANTHER" id="PTHR30381:SF0">
    <property type="entry name" value="FLAGELLAR P-RING PROTEIN"/>
    <property type="match status" value="1"/>
</dbReference>
<sequence>MTTGRKSTLFCLSRRSGKTGKRSLFSGLLTVVLILLTSFPVHSASRIKDLVAVEGVRENQLVGYGLVVGLNGTGDTLRNAPFTQQSLTAMLERLGINTRDAIMKTDNTAAVMVTASLPPFARKGSRIDVSISSLGDADDLRGGTLIVTPLMGADGEVYAVAQGSLQIAGFSAGGDAESVTTGVPTSGRIPNGAVIERELSYSMNNLNGLNLSLRNPDFTTARRIAEVINKELGMNIADPVDPATIRIQKPLGYQQDIVSLVTDIEQLYVTPDQKARVVIDEKSGIIVIGHEVRVSEVAIAQGNLTIRVTETPQVSQPAPFAQGGQTQVVPRTQVEVDQGNSEKLALLHPGVNLQDLVDGLNALGIGPRDMIAILQALKVSGALHAEIEVM</sequence>
<evidence type="ECO:0000256" key="7">
    <source>
        <dbReference type="ARBA" id="ARBA00032344"/>
    </source>
</evidence>
<dbReference type="GO" id="GO:0009428">
    <property type="term" value="C:bacterial-type flagellum basal body, distal rod, P ring"/>
    <property type="evidence" value="ECO:0007669"/>
    <property type="project" value="InterPro"/>
</dbReference>
<keyword evidence="5" id="KW-0574">Periplasm</keyword>